<dbReference type="InterPro" id="IPR008758">
    <property type="entry name" value="Peptidase_S28"/>
</dbReference>
<evidence type="ECO:0000256" key="5">
    <source>
        <dbReference type="ARBA" id="ARBA00023180"/>
    </source>
</evidence>
<dbReference type="GO" id="GO:0070008">
    <property type="term" value="F:serine-type exopeptidase activity"/>
    <property type="evidence" value="ECO:0007669"/>
    <property type="project" value="InterPro"/>
</dbReference>
<name>A0A2G5DJ41_AQUCA</name>
<dbReference type="AlphaFoldDB" id="A0A2G5DJ41"/>
<keyword evidence="5" id="KW-0325">Glycoprotein</keyword>
<dbReference type="InParanoid" id="A0A2G5DJ41"/>
<sequence length="322" mass="35712">MTDNAPYFKALIVYIEHRYYGASVPFKEADQNATTLGYFSSTQALADYAELIIDLKKNLSAENCQVIVFGGSYGGMLASWFRLKYPHIALGALASSAPILYFDDITPQNGYHVIVTKDYKEASESCYNTIRESWSEIDKVGAEPGGLNLLSQKFNTCKPLSSTKELKDYIGLLYVIVAQYDAPPDYPVTKICDAIDGLPEGADILSRISAGFSTGLNVTMGGNTRCNIFVDYKPSKESGWQWQTCTEMVMPIGYHENETMFQNNPFDLSNFTKNCQNLFGVSPRPHWITTEFGGHNITSVLKKFASNIIFSNGLRDLYSAGG</sequence>
<evidence type="ECO:0000256" key="3">
    <source>
        <dbReference type="ARBA" id="ARBA00022729"/>
    </source>
</evidence>
<dbReference type="InterPro" id="IPR029058">
    <property type="entry name" value="AB_hydrolase_fold"/>
</dbReference>
<evidence type="ECO:0000256" key="1">
    <source>
        <dbReference type="ARBA" id="ARBA00011079"/>
    </source>
</evidence>
<keyword evidence="7" id="KW-1185">Reference proteome</keyword>
<dbReference type="STRING" id="218851.A0A2G5DJ41"/>
<proteinExistence type="inferred from homology"/>
<dbReference type="PANTHER" id="PTHR11010">
    <property type="entry name" value="PROTEASE S28 PRO-X CARBOXYPEPTIDASE-RELATED"/>
    <property type="match status" value="1"/>
</dbReference>
<gene>
    <name evidence="6" type="ORF">AQUCO_01900129v1</name>
</gene>
<evidence type="ECO:0000313" key="7">
    <source>
        <dbReference type="Proteomes" id="UP000230069"/>
    </source>
</evidence>
<protein>
    <recommendedName>
        <fullName evidence="8">Lysosomal Pro-X carboxypeptidase</fullName>
    </recommendedName>
</protein>
<comment type="similarity">
    <text evidence="1">Belongs to the peptidase S28 family.</text>
</comment>
<keyword evidence="2" id="KW-0645">Protease</keyword>
<organism evidence="6 7">
    <name type="scientific">Aquilegia coerulea</name>
    <name type="common">Rocky mountain columbine</name>
    <dbReference type="NCBI Taxonomy" id="218851"/>
    <lineage>
        <taxon>Eukaryota</taxon>
        <taxon>Viridiplantae</taxon>
        <taxon>Streptophyta</taxon>
        <taxon>Embryophyta</taxon>
        <taxon>Tracheophyta</taxon>
        <taxon>Spermatophyta</taxon>
        <taxon>Magnoliopsida</taxon>
        <taxon>Ranunculales</taxon>
        <taxon>Ranunculaceae</taxon>
        <taxon>Thalictroideae</taxon>
        <taxon>Aquilegia</taxon>
    </lineage>
</organism>
<dbReference type="Proteomes" id="UP000230069">
    <property type="component" value="Unassembled WGS sequence"/>
</dbReference>
<evidence type="ECO:0008006" key="8">
    <source>
        <dbReference type="Google" id="ProtNLM"/>
    </source>
</evidence>
<dbReference type="OrthoDB" id="2130629at2759"/>
<dbReference type="GO" id="GO:0006508">
    <property type="term" value="P:proteolysis"/>
    <property type="evidence" value="ECO:0007669"/>
    <property type="project" value="UniProtKB-KW"/>
</dbReference>
<dbReference type="Pfam" id="PF05577">
    <property type="entry name" value="Peptidase_S28"/>
    <property type="match status" value="1"/>
</dbReference>
<dbReference type="SUPFAM" id="SSF53474">
    <property type="entry name" value="alpha/beta-Hydrolases"/>
    <property type="match status" value="1"/>
</dbReference>
<accession>A0A2G5DJ41</accession>
<evidence type="ECO:0000256" key="4">
    <source>
        <dbReference type="ARBA" id="ARBA00022801"/>
    </source>
</evidence>
<evidence type="ECO:0000313" key="6">
    <source>
        <dbReference type="EMBL" id="PIA43524.1"/>
    </source>
</evidence>
<dbReference type="GO" id="GO:0008239">
    <property type="term" value="F:dipeptidyl-peptidase activity"/>
    <property type="evidence" value="ECO:0007669"/>
    <property type="project" value="TreeGrafter"/>
</dbReference>
<dbReference type="Gene3D" id="3.40.50.1820">
    <property type="entry name" value="alpha/beta hydrolase"/>
    <property type="match status" value="2"/>
</dbReference>
<keyword evidence="4" id="KW-0378">Hydrolase</keyword>
<keyword evidence="3" id="KW-0732">Signal</keyword>
<reference evidence="6 7" key="1">
    <citation type="submission" date="2017-09" db="EMBL/GenBank/DDBJ databases">
        <title>WGS assembly of Aquilegia coerulea Goldsmith.</title>
        <authorList>
            <person name="Hodges S."/>
            <person name="Kramer E."/>
            <person name="Nordborg M."/>
            <person name="Tomkins J."/>
            <person name="Borevitz J."/>
            <person name="Derieg N."/>
            <person name="Yan J."/>
            <person name="Mihaltcheva S."/>
            <person name="Hayes R.D."/>
            <person name="Rokhsar D."/>
        </authorList>
    </citation>
    <scope>NUCLEOTIDE SEQUENCE [LARGE SCALE GENOMIC DNA]</scope>
    <source>
        <strain evidence="7">cv. Goldsmith</strain>
    </source>
</reference>
<dbReference type="PANTHER" id="PTHR11010:SF78">
    <property type="entry name" value="LYSOSOMAL PRO-X CARBOXYPEPTIDASE"/>
    <property type="match status" value="1"/>
</dbReference>
<dbReference type="EMBL" id="KZ305036">
    <property type="protein sequence ID" value="PIA43524.1"/>
    <property type="molecule type" value="Genomic_DNA"/>
</dbReference>
<evidence type="ECO:0000256" key="2">
    <source>
        <dbReference type="ARBA" id="ARBA00022670"/>
    </source>
</evidence>